<name>A0A8S5MAV0_9CAUD</name>
<evidence type="ECO:0000313" key="1">
    <source>
        <dbReference type="EMBL" id="DAD79288.1"/>
    </source>
</evidence>
<protein>
    <submittedName>
        <fullName evidence="1">Uncharacterized protein</fullName>
    </submittedName>
</protein>
<proteinExistence type="predicted"/>
<dbReference type="EMBL" id="BK014862">
    <property type="protein sequence ID" value="DAD79288.1"/>
    <property type="molecule type" value="Genomic_DNA"/>
</dbReference>
<reference evidence="1" key="1">
    <citation type="journal article" date="2021" name="Proc. Natl. Acad. Sci. U.S.A.">
        <title>A Catalog of Tens of Thousands of Viruses from Human Metagenomes Reveals Hidden Associations with Chronic Diseases.</title>
        <authorList>
            <person name="Tisza M.J."/>
            <person name="Buck C.B."/>
        </authorList>
    </citation>
    <scope>NUCLEOTIDE SEQUENCE</scope>
    <source>
        <strain evidence="1">CtRPH1</strain>
    </source>
</reference>
<organism evidence="1">
    <name type="scientific">Myoviridae sp. ctRPH1</name>
    <dbReference type="NCBI Taxonomy" id="2826650"/>
    <lineage>
        <taxon>Viruses</taxon>
        <taxon>Duplodnaviria</taxon>
        <taxon>Heunggongvirae</taxon>
        <taxon>Uroviricota</taxon>
        <taxon>Caudoviricetes</taxon>
    </lineage>
</organism>
<sequence length="31" mass="3577">MIPLPRLNPISSLAFPCVSRGYHITERRNHT</sequence>
<accession>A0A8S5MAV0</accession>